<feature type="domain" description="N-terminal" evidence="1">
    <location>
        <begin position="8"/>
        <end position="87"/>
    </location>
</feature>
<dbReference type="GO" id="GO:0003697">
    <property type="term" value="F:single-stranded DNA binding"/>
    <property type="evidence" value="ECO:0007669"/>
    <property type="project" value="InterPro"/>
</dbReference>
<evidence type="ECO:0000313" key="2">
    <source>
        <dbReference type="EMBL" id="MBB5429937.1"/>
    </source>
</evidence>
<gene>
    <name evidence="2" type="ORF">HDA36_000021</name>
</gene>
<proteinExistence type="predicted"/>
<dbReference type="InterPro" id="IPR013610">
    <property type="entry name" value="ArdC_N"/>
</dbReference>
<evidence type="ECO:0000259" key="1">
    <source>
        <dbReference type="Pfam" id="PF08401"/>
    </source>
</evidence>
<evidence type="ECO:0000313" key="3">
    <source>
        <dbReference type="Proteomes" id="UP000572635"/>
    </source>
</evidence>
<accession>A0A7W8QG82</accession>
<dbReference type="Pfam" id="PF08401">
    <property type="entry name" value="ArdcN"/>
    <property type="match status" value="1"/>
</dbReference>
<dbReference type="AlphaFoldDB" id="A0A7W8QG82"/>
<comment type="caution">
    <text evidence="2">The sequence shown here is derived from an EMBL/GenBank/DDBJ whole genome shotgun (WGS) entry which is preliminary data.</text>
</comment>
<organism evidence="2 3">
    <name type="scientific">Nocardiopsis composta</name>
    <dbReference type="NCBI Taxonomy" id="157465"/>
    <lineage>
        <taxon>Bacteria</taxon>
        <taxon>Bacillati</taxon>
        <taxon>Actinomycetota</taxon>
        <taxon>Actinomycetes</taxon>
        <taxon>Streptosporangiales</taxon>
        <taxon>Nocardiopsidaceae</taxon>
        <taxon>Nocardiopsis</taxon>
    </lineage>
</organism>
<dbReference type="Proteomes" id="UP000572635">
    <property type="component" value="Unassembled WGS sequence"/>
</dbReference>
<name>A0A7W8QG82_9ACTN</name>
<dbReference type="EMBL" id="JACHDB010000001">
    <property type="protein sequence ID" value="MBB5429937.1"/>
    <property type="molecule type" value="Genomic_DNA"/>
</dbReference>
<keyword evidence="3" id="KW-1185">Reference proteome</keyword>
<dbReference type="RefSeq" id="WP_184387424.1">
    <property type="nucleotide sequence ID" value="NZ_BAAAJD010000209.1"/>
</dbReference>
<reference evidence="2 3" key="1">
    <citation type="submission" date="2020-08" db="EMBL/GenBank/DDBJ databases">
        <title>Sequencing the genomes of 1000 actinobacteria strains.</title>
        <authorList>
            <person name="Klenk H.-P."/>
        </authorList>
    </citation>
    <scope>NUCLEOTIDE SEQUENCE [LARGE SCALE GENOMIC DNA]</scope>
    <source>
        <strain evidence="2 3">DSM 44551</strain>
    </source>
</reference>
<sequence>MITRRAWLRRYSINNTMLILLQRPDATDVRPIKEWNKAGRRVRKGERGIRILAPCRYRARDDDGNPVTDDDGAPLYRVRTFKVVSVFDVSQTDGDPLPEPETGLVPAELRGAAPEHLWSGIADQISEQGYTVERGDCGSAYGFTDFPDRCVRVRDAVDDAQAAKTLIHELAHILCGHEERITTVPRTVLEVEAESVACIVAAVAGLDSLPYSVPYVAGWADDVDTARQSAERVAAVADAIITRLQASAPTAPVGAP</sequence>
<protein>
    <submittedName>
        <fullName evidence="2">Antirestriction protein ArdC</fullName>
    </submittedName>
</protein>